<evidence type="ECO:0000313" key="3">
    <source>
        <dbReference type="Proteomes" id="UP000324897"/>
    </source>
</evidence>
<organism evidence="2 3">
    <name type="scientific">Eragrostis curvula</name>
    <name type="common">weeping love grass</name>
    <dbReference type="NCBI Taxonomy" id="38414"/>
    <lineage>
        <taxon>Eukaryota</taxon>
        <taxon>Viridiplantae</taxon>
        <taxon>Streptophyta</taxon>
        <taxon>Embryophyta</taxon>
        <taxon>Tracheophyta</taxon>
        <taxon>Spermatophyta</taxon>
        <taxon>Magnoliopsida</taxon>
        <taxon>Liliopsida</taxon>
        <taxon>Poales</taxon>
        <taxon>Poaceae</taxon>
        <taxon>PACMAD clade</taxon>
        <taxon>Chloridoideae</taxon>
        <taxon>Eragrostideae</taxon>
        <taxon>Eragrostidinae</taxon>
        <taxon>Eragrostis</taxon>
    </lineage>
</organism>
<dbReference type="AlphaFoldDB" id="A0A5J9W2V5"/>
<name>A0A5J9W2V5_9POAL</name>
<dbReference type="Gramene" id="TVU41660">
    <property type="protein sequence ID" value="TVU41660"/>
    <property type="gene ID" value="EJB05_15199"/>
</dbReference>
<comment type="caution">
    <text evidence="2">The sequence shown here is derived from an EMBL/GenBank/DDBJ whole genome shotgun (WGS) entry which is preliminary data.</text>
</comment>
<reference evidence="2 3" key="1">
    <citation type="journal article" date="2019" name="Sci. Rep.">
        <title>A high-quality genome of Eragrostis curvula grass provides insights into Poaceae evolution and supports new strategies to enhance forage quality.</title>
        <authorList>
            <person name="Carballo J."/>
            <person name="Santos B.A.C.M."/>
            <person name="Zappacosta D."/>
            <person name="Garbus I."/>
            <person name="Selva J.P."/>
            <person name="Gallo C.A."/>
            <person name="Diaz A."/>
            <person name="Albertini E."/>
            <person name="Caccamo M."/>
            <person name="Echenique V."/>
        </authorList>
    </citation>
    <scope>NUCLEOTIDE SEQUENCE [LARGE SCALE GENOMIC DNA]</scope>
    <source>
        <strain evidence="3">cv. Victoria</strain>
        <tissue evidence="2">Leaf</tissue>
    </source>
</reference>
<evidence type="ECO:0000256" key="1">
    <source>
        <dbReference type="SAM" id="MobiDB-lite"/>
    </source>
</evidence>
<dbReference type="Proteomes" id="UP000324897">
    <property type="component" value="Chromosome 4"/>
</dbReference>
<sequence>MQNESPRSLLELLLHRPQSPKRSITIREHLLSNMSSTCPHQPCCPPWPIFSPQMIRHQLSTSSSSPAETSPGFARRSSPTGTKLRHGG</sequence>
<gene>
    <name evidence="2" type="ORF">EJB05_15199</name>
</gene>
<feature type="region of interest" description="Disordered" evidence="1">
    <location>
        <begin position="57"/>
        <end position="88"/>
    </location>
</feature>
<protein>
    <submittedName>
        <fullName evidence="2">Uncharacterized protein</fullName>
    </submittedName>
</protein>
<feature type="non-terminal residue" evidence="2">
    <location>
        <position position="1"/>
    </location>
</feature>
<keyword evidence="3" id="KW-1185">Reference proteome</keyword>
<evidence type="ECO:0000313" key="2">
    <source>
        <dbReference type="EMBL" id="TVU41660.1"/>
    </source>
</evidence>
<feature type="compositionally biased region" description="Low complexity" evidence="1">
    <location>
        <begin position="60"/>
        <end position="71"/>
    </location>
</feature>
<proteinExistence type="predicted"/>
<dbReference type="EMBL" id="RWGY01000007">
    <property type="protein sequence ID" value="TVU41660.1"/>
    <property type="molecule type" value="Genomic_DNA"/>
</dbReference>
<accession>A0A5J9W2V5</accession>